<keyword evidence="2" id="KW-0812">Transmembrane</keyword>
<evidence type="ECO:0000256" key="1">
    <source>
        <dbReference type="SAM" id="MobiDB-lite"/>
    </source>
</evidence>
<dbReference type="Gene3D" id="3.30.530.20">
    <property type="match status" value="1"/>
</dbReference>
<dbReference type="RefSeq" id="WP_108893767.1">
    <property type="nucleotide sequence ID" value="NZ_ONZF01000003.1"/>
</dbReference>
<keyword evidence="4" id="KW-1185">Reference proteome</keyword>
<feature type="transmembrane region" description="Helical" evidence="2">
    <location>
        <begin position="18"/>
        <end position="36"/>
    </location>
</feature>
<dbReference type="PANTHER" id="PTHR33824">
    <property type="entry name" value="POLYKETIDE CYCLASE/DEHYDRASE AND LIPID TRANSPORT SUPERFAMILY PROTEIN"/>
    <property type="match status" value="1"/>
</dbReference>
<keyword evidence="2" id="KW-0472">Membrane</keyword>
<organism evidence="3 4">
    <name type="scientific">Palleronia abyssalis</name>
    <dbReference type="NCBI Taxonomy" id="1501240"/>
    <lineage>
        <taxon>Bacteria</taxon>
        <taxon>Pseudomonadati</taxon>
        <taxon>Pseudomonadota</taxon>
        <taxon>Alphaproteobacteria</taxon>
        <taxon>Rhodobacterales</taxon>
        <taxon>Roseobacteraceae</taxon>
        <taxon>Palleronia</taxon>
    </lineage>
</organism>
<dbReference type="InterPro" id="IPR047137">
    <property type="entry name" value="ORF3"/>
</dbReference>
<reference evidence="3 4" key="1">
    <citation type="submission" date="2018-03" db="EMBL/GenBank/DDBJ databases">
        <authorList>
            <person name="Keele B.F."/>
        </authorList>
    </citation>
    <scope>NUCLEOTIDE SEQUENCE [LARGE SCALE GENOMIC DNA]</scope>
    <source>
        <strain evidence="3 4">CECT 8504</strain>
    </source>
</reference>
<dbReference type="EMBL" id="ONZF01000003">
    <property type="protein sequence ID" value="SPJ23909.1"/>
    <property type="molecule type" value="Genomic_DNA"/>
</dbReference>
<evidence type="ECO:0000313" key="3">
    <source>
        <dbReference type="EMBL" id="SPJ23909.1"/>
    </source>
</evidence>
<dbReference type="OrthoDB" id="9797595at2"/>
<feature type="region of interest" description="Disordered" evidence="1">
    <location>
        <begin position="41"/>
        <end position="67"/>
    </location>
</feature>
<gene>
    <name evidence="3" type="ORF">PAA8504_01729</name>
</gene>
<sequence>MFPDRYRGRYDPPQQSDIWQAAGLAAIAGLTVFALYQSQTRNRVAHRPPDDAPPRTARGSGRGRAVTGRTVTIDRPRGEVYDFWRDFTNLPHVMENVREITVQGDLTRWSIEAPGKGTADLVTRIVDDRPGEAISWVSTESSDIAHEGRVTFRDAPGGRGTEVSLILRYDAPAGMLGRAIAKMLQAEPHLQARRDLKRLKMLLETGEIATNANRRSAA</sequence>
<evidence type="ECO:0000256" key="2">
    <source>
        <dbReference type="SAM" id="Phobius"/>
    </source>
</evidence>
<accession>A0A2R8BUR6</accession>
<dbReference type="PANTHER" id="PTHR33824:SF7">
    <property type="entry name" value="POLYKETIDE CYCLASE_DEHYDRASE AND LIPID TRANSPORT SUPERFAMILY PROTEIN"/>
    <property type="match status" value="1"/>
</dbReference>
<dbReference type="CDD" id="cd07817">
    <property type="entry name" value="SRPBCC_8"/>
    <property type="match status" value="1"/>
</dbReference>
<dbReference type="InterPro" id="IPR023393">
    <property type="entry name" value="START-like_dom_sf"/>
</dbReference>
<dbReference type="Proteomes" id="UP000244912">
    <property type="component" value="Unassembled WGS sequence"/>
</dbReference>
<dbReference type="InterPro" id="IPR019587">
    <property type="entry name" value="Polyketide_cyclase/dehydratase"/>
</dbReference>
<dbReference type="SUPFAM" id="SSF55961">
    <property type="entry name" value="Bet v1-like"/>
    <property type="match status" value="1"/>
</dbReference>
<keyword evidence="2" id="KW-1133">Transmembrane helix</keyword>
<dbReference type="AlphaFoldDB" id="A0A2R8BUR6"/>
<name>A0A2R8BUR6_9RHOB</name>
<evidence type="ECO:0000313" key="4">
    <source>
        <dbReference type="Proteomes" id="UP000244912"/>
    </source>
</evidence>
<dbReference type="Pfam" id="PF10604">
    <property type="entry name" value="Polyketide_cyc2"/>
    <property type="match status" value="1"/>
</dbReference>
<proteinExistence type="predicted"/>
<evidence type="ECO:0008006" key="5">
    <source>
        <dbReference type="Google" id="ProtNLM"/>
    </source>
</evidence>
<protein>
    <recommendedName>
        <fullName evidence="5">Ribosome association toxin RatA</fullName>
    </recommendedName>
</protein>